<organism evidence="2 3">
    <name type="scientific">Trifolium medium</name>
    <dbReference type="NCBI Taxonomy" id="97028"/>
    <lineage>
        <taxon>Eukaryota</taxon>
        <taxon>Viridiplantae</taxon>
        <taxon>Streptophyta</taxon>
        <taxon>Embryophyta</taxon>
        <taxon>Tracheophyta</taxon>
        <taxon>Spermatophyta</taxon>
        <taxon>Magnoliopsida</taxon>
        <taxon>eudicotyledons</taxon>
        <taxon>Gunneridae</taxon>
        <taxon>Pentapetalae</taxon>
        <taxon>rosids</taxon>
        <taxon>fabids</taxon>
        <taxon>Fabales</taxon>
        <taxon>Fabaceae</taxon>
        <taxon>Papilionoideae</taxon>
        <taxon>50 kb inversion clade</taxon>
        <taxon>NPAAA clade</taxon>
        <taxon>Hologalegina</taxon>
        <taxon>IRL clade</taxon>
        <taxon>Trifolieae</taxon>
        <taxon>Trifolium</taxon>
    </lineage>
</organism>
<dbReference type="AlphaFoldDB" id="A0A392T1D1"/>
<dbReference type="EMBL" id="LXQA010487228">
    <property type="protein sequence ID" value="MCI54908.1"/>
    <property type="molecule type" value="Genomic_DNA"/>
</dbReference>
<protein>
    <submittedName>
        <fullName evidence="2">Uncharacterized protein</fullName>
    </submittedName>
</protein>
<evidence type="ECO:0000256" key="1">
    <source>
        <dbReference type="SAM" id="MobiDB-lite"/>
    </source>
</evidence>
<accession>A0A392T1D1</accession>
<reference evidence="2 3" key="1">
    <citation type="journal article" date="2018" name="Front. Plant Sci.">
        <title>Red Clover (Trifolium pratense) and Zigzag Clover (T. medium) - A Picture of Genomic Similarities and Differences.</title>
        <authorList>
            <person name="Dluhosova J."/>
            <person name="Istvanek J."/>
            <person name="Nedelnik J."/>
            <person name="Repkova J."/>
        </authorList>
    </citation>
    <scope>NUCLEOTIDE SEQUENCE [LARGE SCALE GENOMIC DNA]</scope>
    <source>
        <strain evidence="3">cv. 10/8</strain>
        <tissue evidence="2">Leaf</tissue>
    </source>
</reference>
<keyword evidence="3" id="KW-1185">Reference proteome</keyword>
<sequence>MTSAAVKLRQARNAKNKKHAATGMGASGSGTPSSNVSPSPSIEITHE</sequence>
<feature type="compositionally biased region" description="Polar residues" evidence="1">
    <location>
        <begin position="35"/>
        <end position="47"/>
    </location>
</feature>
<feature type="compositionally biased region" description="Basic residues" evidence="1">
    <location>
        <begin position="9"/>
        <end position="20"/>
    </location>
</feature>
<proteinExistence type="predicted"/>
<evidence type="ECO:0000313" key="3">
    <source>
        <dbReference type="Proteomes" id="UP000265520"/>
    </source>
</evidence>
<name>A0A392T1D1_9FABA</name>
<evidence type="ECO:0000313" key="2">
    <source>
        <dbReference type="EMBL" id="MCI54908.1"/>
    </source>
</evidence>
<comment type="caution">
    <text evidence="2">The sequence shown here is derived from an EMBL/GenBank/DDBJ whole genome shotgun (WGS) entry which is preliminary data.</text>
</comment>
<feature type="non-terminal residue" evidence="2">
    <location>
        <position position="47"/>
    </location>
</feature>
<feature type="compositionally biased region" description="Low complexity" evidence="1">
    <location>
        <begin position="21"/>
        <end position="34"/>
    </location>
</feature>
<feature type="region of interest" description="Disordered" evidence="1">
    <location>
        <begin position="1"/>
        <end position="47"/>
    </location>
</feature>
<dbReference type="Proteomes" id="UP000265520">
    <property type="component" value="Unassembled WGS sequence"/>
</dbReference>